<feature type="compositionally biased region" description="Basic and acidic residues" evidence="1">
    <location>
        <begin position="478"/>
        <end position="494"/>
    </location>
</feature>
<feature type="compositionally biased region" description="Basic and acidic residues" evidence="1">
    <location>
        <begin position="380"/>
        <end position="406"/>
    </location>
</feature>
<feature type="compositionally biased region" description="Low complexity" evidence="1">
    <location>
        <begin position="531"/>
        <end position="562"/>
    </location>
</feature>
<gene>
    <name evidence="3" type="ORF">JOE56_001117</name>
</gene>
<evidence type="ECO:0000313" key="4">
    <source>
        <dbReference type="Proteomes" id="UP000809290"/>
    </source>
</evidence>
<sequence length="792" mass="84039">MRKLPQIQRGTAIADRYVVSEILRPWLVDFPERGSILLALDAILDVPRIVYVSPTEYSGPLLERAGRSALLTDPRVPAIEDAGTWNDFDYVVVERTGGTSLARVLAHGPLDASVATAVVGELATVLTHAASRGLHHGVLGPESVAITADGDVVIRGISIDSAVAQEPLNLGTEHMTESELSRTDARSLVAILYACLTGKWPGDEERAGLAASGRKNNRILPVSHFVDTVPESIEEFASGVMGEQDPGPRSPSEVVRFLEPWDARLLTTIDQSSRTEDELFSVRDHDSQTVVAPETEGDAKSDHSPGASPAQLAVALERIGLTRPGMHGAAAGVNSSHPERYADRIQMRRASTFPIAADKLPQVDEWSEEHPQGPGDVSETDPHQTARIMDRDAAFGDRADSDRGDVDWSDGDWETSSEVDDAGVASVDGAVAEADALGDSVDAGPASEDAQGDSDSGNDWFMGGVFQTREQVFARQQAEFERERQLERQARERAQQAQAATASAAATPANDNGDNETEVAHASENDRDARPAGVASAGAGSAEVAAASTSSAKAQKSAEQPAGSEPAHTSQAHPDKRGKRRFGVLFGVVAIIAALVLVGVVIVRSVGSGSDESATAPQENHQEPQEKGQGDDQGDDTGEQEPPAEEEPQGPAPQIKKATPLDPEGDGKEGNSKAKNLIPGERGSWETDRYNSKDFGQLKKGVGIALELKERTKVKEVGVESEVGGGSFDILVGTDKDVDKAQKVGSGEFQKGKVTTVKIDEPAEATHVFIWVSELPKAGNGYRAVIPNVSLS</sequence>
<keyword evidence="2" id="KW-0812">Transmembrane</keyword>
<feature type="compositionally biased region" description="Low complexity" evidence="1">
    <location>
        <begin position="495"/>
        <end position="506"/>
    </location>
</feature>
<feature type="compositionally biased region" description="Acidic residues" evidence="1">
    <location>
        <begin position="632"/>
        <end position="648"/>
    </location>
</feature>
<evidence type="ECO:0000313" key="3">
    <source>
        <dbReference type="EMBL" id="MBM7816423.1"/>
    </source>
</evidence>
<feature type="region of interest" description="Disordered" evidence="1">
    <location>
        <begin position="354"/>
        <end position="422"/>
    </location>
</feature>
<feature type="region of interest" description="Disordered" evidence="1">
    <location>
        <begin position="439"/>
        <end position="462"/>
    </location>
</feature>
<dbReference type="EMBL" id="JAFBCP010000001">
    <property type="protein sequence ID" value="MBM7816423.1"/>
    <property type="molecule type" value="Genomic_DNA"/>
</dbReference>
<proteinExistence type="predicted"/>
<evidence type="ECO:0000256" key="1">
    <source>
        <dbReference type="SAM" id="MobiDB-lite"/>
    </source>
</evidence>
<feature type="compositionally biased region" description="Basic and acidic residues" evidence="1">
    <location>
        <begin position="620"/>
        <end position="630"/>
    </location>
</feature>
<dbReference type="Gene3D" id="1.10.510.10">
    <property type="entry name" value="Transferase(Phosphotransferase) domain 1"/>
    <property type="match status" value="1"/>
</dbReference>
<feature type="region of interest" description="Disordered" evidence="1">
    <location>
        <begin position="477"/>
        <end position="576"/>
    </location>
</feature>
<feature type="region of interest" description="Disordered" evidence="1">
    <location>
        <begin position="609"/>
        <end position="691"/>
    </location>
</feature>
<feature type="region of interest" description="Disordered" evidence="1">
    <location>
        <begin position="287"/>
        <end position="308"/>
    </location>
</feature>
<keyword evidence="2" id="KW-0472">Membrane</keyword>
<feature type="compositionally biased region" description="Acidic residues" evidence="1">
    <location>
        <begin position="407"/>
        <end position="421"/>
    </location>
</feature>
<dbReference type="Proteomes" id="UP000809290">
    <property type="component" value="Unassembled WGS sequence"/>
</dbReference>
<name>A0ABS2SJI9_9MICO</name>
<evidence type="ECO:0000256" key="2">
    <source>
        <dbReference type="SAM" id="Phobius"/>
    </source>
</evidence>
<dbReference type="RefSeq" id="WP_204515205.1">
    <property type="nucleotide sequence ID" value="NZ_JAFBCP010000001.1"/>
</dbReference>
<reference evidence="3 4" key="1">
    <citation type="submission" date="2021-01" db="EMBL/GenBank/DDBJ databases">
        <title>Sequencing the genomes of 1000 actinobacteria strains.</title>
        <authorList>
            <person name="Klenk H.-P."/>
        </authorList>
    </citation>
    <scope>NUCLEOTIDE SEQUENCE [LARGE SCALE GENOMIC DNA]</scope>
    <source>
        <strain evidence="3 4">DSM 13657</strain>
    </source>
</reference>
<comment type="caution">
    <text evidence="3">The sequence shown here is derived from an EMBL/GenBank/DDBJ whole genome shotgun (WGS) entry which is preliminary data.</text>
</comment>
<feature type="compositionally biased region" description="Basic and acidic residues" evidence="1">
    <location>
        <begin position="518"/>
        <end position="530"/>
    </location>
</feature>
<keyword evidence="4" id="KW-1185">Reference proteome</keyword>
<keyword evidence="2" id="KW-1133">Transmembrane helix</keyword>
<dbReference type="InterPro" id="IPR011009">
    <property type="entry name" value="Kinase-like_dom_sf"/>
</dbReference>
<protein>
    <recommendedName>
        <fullName evidence="5">Protein kinase domain-containing protein</fullName>
    </recommendedName>
</protein>
<organism evidence="3 4">
    <name type="scientific">Brevibacterium paucivorans</name>
    <dbReference type="NCBI Taxonomy" id="170994"/>
    <lineage>
        <taxon>Bacteria</taxon>
        <taxon>Bacillati</taxon>
        <taxon>Actinomycetota</taxon>
        <taxon>Actinomycetes</taxon>
        <taxon>Micrococcales</taxon>
        <taxon>Brevibacteriaceae</taxon>
        <taxon>Brevibacterium</taxon>
    </lineage>
</organism>
<dbReference type="SUPFAM" id="SSF56112">
    <property type="entry name" value="Protein kinase-like (PK-like)"/>
    <property type="match status" value="1"/>
</dbReference>
<evidence type="ECO:0008006" key="5">
    <source>
        <dbReference type="Google" id="ProtNLM"/>
    </source>
</evidence>
<feature type="transmembrane region" description="Helical" evidence="2">
    <location>
        <begin position="582"/>
        <end position="603"/>
    </location>
</feature>
<accession>A0ABS2SJI9</accession>